<gene>
    <name evidence="1" type="ORF">LCGC14_2363830</name>
</gene>
<reference evidence="1" key="1">
    <citation type="journal article" date="2015" name="Nature">
        <title>Complex archaea that bridge the gap between prokaryotes and eukaryotes.</title>
        <authorList>
            <person name="Spang A."/>
            <person name="Saw J.H."/>
            <person name="Jorgensen S.L."/>
            <person name="Zaremba-Niedzwiedzka K."/>
            <person name="Martijn J."/>
            <person name="Lind A.E."/>
            <person name="van Eijk R."/>
            <person name="Schleper C."/>
            <person name="Guy L."/>
            <person name="Ettema T.J."/>
        </authorList>
    </citation>
    <scope>NUCLEOTIDE SEQUENCE</scope>
</reference>
<accession>A0A0F9F0J3</accession>
<dbReference type="AlphaFoldDB" id="A0A0F9F0J3"/>
<protein>
    <submittedName>
        <fullName evidence="1">Uncharacterized protein</fullName>
    </submittedName>
</protein>
<feature type="non-terminal residue" evidence="1">
    <location>
        <position position="1"/>
    </location>
</feature>
<dbReference type="EMBL" id="LAZR01034691">
    <property type="protein sequence ID" value="KKL44622.1"/>
    <property type="molecule type" value="Genomic_DNA"/>
</dbReference>
<sequence length="336" mass="39459">ILSVLENVKTGKSNRLNIIKAIDLLTEDIRLDEGSRHRYRIAGKETIAKYYQEAVDNFKDARAILIAALPETRPVDLVELYVEYGRLTDEWGSNSPQAKLYRFDHPNLQAFGERENTFGWETINQDDVPIWAIDAEFWSEDQDYQAILDKFEDPVKQGEAIDALLKTHPGYNIGRRRREALRIGWLGQPYIINNYIEWHTDSSLKRPDDREASLPFYEDDWYLMEHPEFYQAMLKAEIFTTRRDFRLVPMKNGKPDRVVGKKYIEYLLIKFNQSERDQFRLDNPDLDEWGVSVGIWTLTMSEKRRRAGRTPGEKTAEEVEEALKEIREIEPVTPLR</sequence>
<comment type="caution">
    <text evidence="1">The sequence shown here is derived from an EMBL/GenBank/DDBJ whole genome shotgun (WGS) entry which is preliminary data.</text>
</comment>
<proteinExistence type="predicted"/>
<evidence type="ECO:0000313" key="1">
    <source>
        <dbReference type="EMBL" id="KKL44622.1"/>
    </source>
</evidence>
<organism evidence="1">
    <name type="scientific">marine sediment metagenome</name>
    <dbReference type="NCBI Taxonomy" id="412755"/>
    <lineage>
        <taxon>unclassified sequences</taxon>
        <taxon>metagenomes</taxon>
        <taxon>ecological metagenomes</taxon>
    </lineage>
</organism>
<name>A0A0F9F0J3_9ZZZZ</name>